<reference evidence="3 4" key="1">
    <citation type="journal article" date="2010" name="J. Bacteriol.">
        <title>Genome sequences of Pelagibaca bermudensis HTCC2601T and Maritimibacter alkaliphilus HTCC2654T, the type strains of two marine Roseobacter genera.</title>
        <authorList>
            <person name="Thrash J.C."/>
            <person name="Cho J.C."/>
            <person name="Ferriera S."/>
            <person name="Johnson J."/>
            <person name="Vergin K.L."/>
            <person name="Giovannoni S.J."/>
        </authorList>
    </citation>
    <scope>NUCLEOTIDE SEQUENCE [LARGE SCALE GENOMIC DNA]</scope>
    <source>
        <strain evidence="3 4">HTCC2654</strain>
    </source>
</reference>
<evidence type="ECO:0000313" key="3">
    <source>
        <dbReference type="EMBL" id="EAQ12870.1"/>
    </source>
</evidence>
<dbReference type="PANTHER" id="PTHR48083">
    <property type="entry name" value="MEDIUM-CHAIN SPECIFIC ACYL-COA DEHYDROGENASE, MITOCHONDRIAL-RELATED"/>
    <property type="match status" value="1"/>
</dbReference>
<dbReference type="PIRSF" id="PIRSF016578">
    <property type="entry name" value="HsaA"/>
    <property type="match status" value="1"/>
</dbReference>
<dbReference type="GO" id="GO:0003995">
    <property type="term" value="F:acyl-CoA dehydrogenase activity"/>
    <property type="evidence" value="ECO:0007669"/>
    <property type="project" value="TreeGrafter"/>
</dbReference>
<dbReference type="SUPFAM" id="SSF56645">
    <property type="entry name" value="Acyl-CoA dehydrogenase NM domain-like"/>
    <property type="match status" value="1"/>
</dbReference>
<feature type="domain" description="Acyl-CoA dehydrogenase C-terminal" evidence="2">
    <location>
        <begin position="255"/>
        <end position="382"/>
    </location>
</feature>
<keyword evidence="4" id="KW-1185">Reference proteome</keyword>
<dbReference type="InterPro" id="IPR009100">
    <property type="entry name" value="AcylCoA_DH/oxidase_NM_dom_sf"/>
</dbReference>
<dbReference type="Gene3D" id="1.10.540.10">
    <property type="entry name" value="Acyl-CoA dehydrogenase/oxidase, N-terminal domain"/>
    <property type="match status" value="1"/>
</dbReference>
<dbReference type="RefSeq" id="WP_008330089.1">
    <property type="nucleotide sequence ID" value="NZ_CH902578.1"/>
</dbReference>
<dbReference type="InterPro" id="IPR036250">
    <property type="entry name" value="AcylCo_DH-like_C"/>
</dbReference>
<comment type="caution">
    <text evidence="3">The sequence shown here is derived from an EMBL/GenBank/DDBJ whole genome shotgun (WGS) entry which is preliminary data.</text>
</comment>
<dbReference type="STRING" id="314271.RB2654_07159"/>
<dbReference type="Gene3D" id="2.40.110.10">
    <property type="entry name" value="Butyryl-CoA Dehydrogenase, subunit A, domain 2"/>
    <property type="match status" value="1"/>
</dbReference>
<sequence length="417" mass="45121">MNISVSADALSADLAREKQDHQKIVDDILAKVEEISGALEEEAAPSEELGKLTDKAVDLLFSTGMPQAYIPKELGGKGLFPGEAQSFLSRVAYYDGSLAWVNTIFACAGLMVSYLPEDVSEELFSGGKRISFSAVSNGQGTAVKTDDGWVVSGRYRYASAIKHATHVFMPAMKIIDGNPVPPPFGMGFFLIPIEAVTDRGNWDTIGLQATGSVDIEVKDHLIPLTHEVDVMSPPKRGGRAVSGGMNVLIPTMHLGFAIGTAERLLDEMKTVGNKKPPVPGAKSIGEKDPFRIEYAHHAMKAAAARALVDDVMESVDNTLRKGEQLSTRQSTMLRAVNIHAHDVARDIAEWAFQRGGGDALREGRLQRIIRDTLAGCQHFFANDQNYVNVGFELMGAPDDHMWLGLFDFGPMPSAPAA</sequence>
<dbReference type="InterPro" id="IPR013107">
    <property type="entry name" value="Acyl-CoA_DH_C"/>
</dbReference>
<evidence type="ECO:0000313" key="4">
    <source>
        <dbReference type="Proteomes" id="UP000002931"/>
    </source>
</evidence>
<name>A3VG94_9RHOB</name>
<dbReference type="SUPFAM" id="SSF47203">
    <property type="entry name" value="Acyl-CoA dehydrogenase C-terminal domain-like"/>
    <property type="match status" value="1"/>
</dbReference>
<evidence type="ECO:0000256" key="1">
    <source>
        <dbReference type="ARBA" id="ARBA00023002"/>
    </source>
</evidence>
<dbReference type="Gene3D" id="1.20.140.10">
    <property type="entry name" value="Butyryl-CoA Dehydrogenase, subunit A, domain 3"/>
    <property type="match status" value="1"/>
</dbReference>
<keyword evidence="1" id="KW-0560">Oxidoreductase</keyword>
<dbReference type="AlphaFoldDB" id="A3VG94"/>
<dbReference type="Pfam" id="PF08028">
    <property type="entry name" value="Acyl-CoA_dh_2"/>
    <property type="match status" value="1"/>
</dbReference>
<evidence type="ECO:0000259" key="2">
    <source>
        <dbReference type="Pfam" id="PF08028"/>
    </source>
</evidence>
<dbReference type="InterPro" id="IPR037069">
    <property type="entry name" value="AcylCoA_DH/ox_N_sf"/>
</dbReference>
<dbReference type="OrthoDB" id="7316074at2"/>
<dbReference type="Proteomes" id="UP000002931">
    <property type="component" value="Unassembled WGS sequence"/>
</dbReference>
<accession>A3VG94</accession>
<dbReference type="eggNOG" id="COG1960">
    <property type="taxonomic scope" value="Bacteria"/>
</dbReference>
<dbReference type="PANTHER" id="PTHR48083:SF5">
    <property type="entry name" value="NRGC PROTEIN"/>
    <property type="match status" value="1"/>
</dbReference>
<dbReference type="InterPro" id="IPR046373">
    <property type="entry name" value="Acyl-CoA_Oxase/DH_mid-dom_sf"/>
</dbReference>
<protein>
    <recommendedName>
        <fullName evidence="2">Acyl-CoA dehydrogenase C-terminal domain-containing protein</fullName>
    </recommendedName>
</protein>
<dbReference type="GO" id="GO:0050660">
    <property type="term" value="F:flavin adenine dinucleotide binding"/>
    <property type="evidence" value="ECO:0007669"/>
    <property type="project" value="InterPro"/>
</dbReference>
<dbReference type="GO" id="GO:0033539">
    <property type="term" value="P:fatty acid beta-oxidation using acyl-CoA dehydrogenase"/>
    <property type="evidence" value="ECO:0007669"/>
    <property type="project" value="TreeGrafter"/>
</dbReference>
<proteinExistence type="predicted"/>
<organism evidence="3 4">
    <name type="scientific">Maritimibacter alkaliphilus HTCC2654</name>
    <dbReference type="NCBI Taxonomy" id="314271"/>
    <lineage>
        <taxon>Bacteria</taxon>
        <taxon>Pseudomonadati</taxon>
        <taxon>Pseudomonadota</taxon>
        <taxon>Alphaproteobacteria</taxon>
        <taxon>Rhodobacterales</taxon>
        <taxon>Roseobacteraceae</taxon>
        <taxon>Maritimibacter</taxon>
    </lineage>
</organism>
<dbReference type="InterPro" id="IPR050741">
    <property type="entry name" value="Acyl-CoA_dehydrogenase"/>
</dbReference>
<gene>
    <name evidence="3" type="ORF">RB2654_07159</name>
</gene>
<dbReference type="GO" id="GO:0005737">
    <property type="term" value="C:cytoplasm"/>
    <property type="evidence" value="ECO:0007669"/>
    <property type="project" value="TreeGrafter"/>
</dbReference>
<dbReference type="HOGENOM" id="CLU_018204_2_1_5"/>
<dbReference type="EMBL" id="AAMT01000007">
    <property type="protein sequence ID" value="EAQ12870.1"/>
    <property type="molecule type" value="Genomic_DNA"/>
</dbReference>